<dbReference type="Pfam" id="PF04542">
    <property type="entry name" value="Sigma70_r2"/>
    <property type="match status" value="1"/>
</dbReference>
<keyword evidence="4" id="KW-0238">DNA-binding</keyword>
<evidence type="ECO:0000259" key="6">
    <source>
        <dbReference type="Pfam" id="PF04542"/>
    </source>
</evidence>
<protein>
    <submittedName>
        <fullName evidence="7">Sigma-70 family RNA polymerase sigma factor</fullName>
    </submittedName>
</protein>
<evidence type="ECO:0000313" key="8">
    <source>
        <dbReference type="Proteomes" id="UP001249020"/>
    </source>
</evidence>
<dbReference type="InterPro" id="IPR039425">
    <property type="entry name" value="RNA_pol_sigma-70-like"/>
</dbReference>
<dbReference type="Gene3D" id="1.10.1740.10">
    <property type="match status" value="1"/>
</dbReference>
<organism evidence="7 8">
    <name type="scientific">Brumicola blandensis</name>
    <dbReference type="NCBI Taxonomy" id="3075611"/>
    <lineage>
        <taxon>Bacteria</taxon>
        <taxon>Pseudomonadati</taxon>
        <taxon>Pseudomonadota</taxon>
        <taxon>Gammaproteobacteria</taxon>
        <taxon>Alteromonadales</taxon>
        <taxon>Alteromonadaceae</taxon>
        <taxon>Brumicola</taxon>
    </lineage>
</organism>
<reference evidence="7 8" key="1">
    <citation type="submission" date="2023-09" db="EMBL/GenBank/DDBJ databases">
        <authorList>
            <person name="Rey-Velasco X."/>
        </authorList>
    </citation>
    <scope>NUCLEOTIDE SEQUENCE [LARGE SCALE GENOMIC DNA]</scope>
    <source>
        <strain evidence="7 8">W409</strain>
    </source>
</reference>
<keyword evidence="8" id="KW-1185">Reference proteome</keyword>
<dbReference type="PANTHER" id="PTHR43133">
    <property type="entry name" value="RNA POLYMERASE ECF-TYPE SIGMA FACTO"/>
    <property type="match status" value="1"/>
</dbReference>
<dbReference type="Gene3D" id="1.10.10.10">
    <property type="entry name" value="Winged helix-like DNA-binding domain superfamily/Winged helix DNA-binding domain"/>
    <property type="match status" value="1"/>
</dbReference>
<proteinExistence type="inferred from homology"/>
<dbReference type="InterPro" id="IPR013325">
    <property type="entry name" value="RNA_pol_sigma_r2"/>
</dbReference>
<dbReference type="InterPro" id="IPR036388">
    <property type="entry name" value="WH-like_DNA-bd_sf"/>
</dbReference>
<evidence type="ECO:0000313" key="7">
    <source>
        <dbReference type="EMBL" id="MDT0583981.1"/>
    </source>
</evidence>
<dbReference type="SUPFAM" id="SSF88946">
    <property type="entry name" value="Sigma2 domain of RNA polymerase sigma factors"/>
    <property type="match status" value="1"/>
</dbReference>
<dbReference type="InterPro" id="IPR014284">
    <property type="entry name" value="RNA_pol_sigma-70_dom"/>
</dbReference>
<dbReference type="NCBIfam" id="TIGR02937">
    <property type="entry name" value="sigma70-ECF"/>
    <property type="match status" value="1"/>
</dbReference>
<dbReference type="AlphaFoldDB" id="A0AAW8R3R4"/>
<name>A0AAW8R3R4_9ALTE</name>
<evidence type="ECO:0000256" key="1">
    <source>
        <dbReference type="ARBA" id="ARBA00010641"/>
    </source>
</evidence>
<dbReference type="PANTHER" id="PTHR43133:SF8">
    <property type="entry name" value="RNA POLYMERASE SIGMA FACTOR HI_1459-RELATED"/>
    <property type="match status" value="1"/>
</dbReference>
<dbReference type="Proteomes" id="UP001249020">
    <property type="component" value="Unassembled WGS sequence"/>
</dbReference>
<dbReference type="GO" id="GO:0003677">
    <property type="term" value="F:DNA binding"/>
    <property type="evidence" value="ECO:0007669"/>
    <property type="project" value="UniProtKB-KW"/>
</dbReference>
<evidence type="ECO:0000256" key="5">
    <source>
        <dbReference type="ARBA" id="ARBA00023163"/>
    </source>
</evidence>
<gene>
    <name evidence="7" type="ORF">RM544_15645</name>
</gene>
<dbReference type="GO" id="GO:0006352">
    <property type="term" value="P:DNA-templated transcription initiation"/>
    <property type="evidence" value="ECO:0007669"/>
    <property type="project" value="InterPro"/>
</dbReference>
<evidence type="ECO:0000256" key="4">
    <source>
        <dbReference type="ARBA" id="ARBA00023125"/>
    </source>
</evidence>
<comment type="caution">
    <text evidence="7">The sequence shown here is derived from an EMBL/GenBank/DDBJ whole genome shotgun (WGS) entry which is preliminary data.</text>
</comment>
<keyword evidence="3" id="KW-0731">Sigma factor</keyword>
<evidence type="ECO:0000256" key="2">
    <source>
        <dbReference type="ARBA" id="ARBA00023015"/>
    </source>
</evidence>
<comment type="similarity">
    <text evidence="1">Belongs to the sigma-70 factor family. ECF subfamily.</text>
</comment>
<evidence type="ECO:0000256" key="3">
    <source>
        <dbReference type="ARBA" id="ARBA00023082"/>
    </source>
</evidence>
<dbReference type="EMBL" id="JAVRIE010000007">
    <property type="protein sequence ID" value="MDT0583981.1"/>
    <property type="molecule type" value="Genomic_DNA"/>
</dbReference>
<dbReference type="InterPro" id="IPR007627">
    <property type="entry name" value="RNA_pol_sigma70_r2"/>
</dbReference>
<feature type="domain" description="RNA polymerase sigma-70 region 2" evidence="6">
    <location>
        <begin position="40"/>
        <end position="106"/>
    </location>
</feature>
<dbReference type="SUPFAM" id="SSF88659">
    <property type="entry name" value="Sigma3 and sigma4 domains of RNA polymerase sigma factors"/>
    <property type="match status" value="1"/>
</dbReference>
<keyword evidence="5" id="KW-0804">Transcription</keyword>
<sequence>MSISLNLKSLFGYAAIGDTSNESLMSRYAAKKEKQILAQLYDNCSRDLYHFLLTLSDADLANDIAQLTWLKVIDKSHLYQASGNFKSWLFTLGRRTLIDEFRKLQRFDELQEQHLPIDDKAPEQSIVKEQQESAFEERFKQALGNLPFLQKEAFCLQQEGFSLSDIAQITYSETETVKSRLRYAKSSLRKSLEVQDG</sequence>
<keyword evidence="2" id="KW-0805">Transcription regulation</keyword>
<accession>A0AAW8R3R4</accession>
<dbReference type="GO" id="GO:0016987">
    <property type="term" value="F:sigma factor activity"/>
    <property type="evidence" value="ECO:0007669"/>
    <property type="project" value="UniProtKB-KW"/>
</dbReference>
<dbReference type="RefSeq" id="WP_311362752.1">
    <property type="nucleotide sequence ID" value="NZ_JAVRIE010000007.1"/>
</dbReference>
<dbReference type="InterPro" id="IPR013324">
    <property type="entry name" value="RNA_pol_sigma_r3/r4-like"/>
</dbReference>